<evidence type="ECO:0000313" key="1">
    <source>
        <dbReference type="EMBL" id="MDT1064526.1"/>
    </source>
</evidence>
<evidence type="ECO:0000313" key="2">
    <source>
        <dbReference type="Proteomes" id="UP001251085"/>
    </source>
</evidence>
<sequence length="184" mass="20071">MTTIFDAAMRNFRAAADILEALQATRLDLVNEARAGLTGRPRLGLAGGYNNVTASFGACLPTNARAEVLTTGDNAGIELRTSGAEWMTLEGTLPSNVPAERVYLEMQVSCDQPVVVDIFVREILDDGSVKDAGHRECQLTMDSITVCNLKMPEASEYAVDRRVIVHLRQPASRMIFDRLAITLT</sequence>
<dbReference type="EMBL" id="JAVRQI010000025">
    <property type="protein sequence ID" value="MDT1064526.1"/>
    <property type="molecule type" value="Genomic_DNA"/>
</dbReference>
<protein>
    <submittedName>
        <fullName evidence="1">Uncharacterized protein</fullName>
    </submittedName>
</protein>
<comment type="caution">
    <text evidence="1">The sequence shown here is derived from an EMBL/GenBank/DDBJ whole genome shotgun (WGS) entry which is preliminary data.</text>
</comment>
<dbReference type="Proteomes" id="UP001251085">
    <property type="component" value="Unassembled WGS sequence"/>
</dbReference>
<reference evidence="2" key="1">
    <citation type="submission" date="2023-07" db="EMBL/GenBank/DDBJ databases">
        <title>Characterization of two Paracoccaceae strains isolated from Phycosphere and proposal of Xinfangfangia lacusdiani sp. nov.</title>
        <authorList>
            <person name="Deng Y."/>
            <person name="Zhang Y.Q."/>
        </authorList>
    </citation>
    <scope>NUCLEOTIDE SEQUENCE [LARGE SCALE GENOMIC DNA]</scope>
    <source>
        <strain evidence="2">CPCC 101403</strain>
    </source>
</reference>
<name>A0ABU3EJU4_9RHOB</name>
<accession>A0ABU3EJU4</accession>
<dbReference type="RefSeq" id="WP_311761611.1">
    <property type="nucleotide sequence ID" value="NZ_JAVRQI010000025.1"/>
</dbReference>
<proteinExistence type="predicted"/>
<keyword evidence="2" id="KW-1185">Reference proteome</keyword>
<gene>
    <name evidence="1" type="ORF">RM190_21885</name>
</gene>
<organism evidence="1 2">
    <name type="scientific">Paracoccus broussonetiae</name>
    <dbReference type="NCBI Taxonomy" id="3075834"/>
    <lineage>
        <taxon>Bacteria</taxon>
        <taxon>Pseudomonadati</taxon>
        <taxon>Pseudomonadota</taxon>
        <taxon>Alphaproteobacteria</taxon>
        <taxon>Rhodobacterales</taxon>
        <taxon>Paracoccaceae</taxon>
        <taxon>Paracoccus</taxon>
    </lineage>
</organism>